<dbReference type="AlphaFoldDB" id="C9RHZ5"/>
<proteinExistence type="inferred from homology"/>
<reference evidence="16" key="1">
    <citation type="submission" date="2009-10" db="EMBL/GenBank/DDBJ databases">
        <title>Complete sequence of chromosome of Methanocaldococcus vulcanius M7.</title>
        <authorList>
            <consortium name="US DOE Joint Genome Institute"/>
            <person name="Lucas S."/>
            <person name="Copeland A."/>
            <person name="Lapidus A."/>
            <person name="Glavina del Rio T."/>
            <person name="Dalin E."/>
            <person name="Tice H."/>
            <person name="Bruce D."/>
            <person name="Goodwin L."/>
            <person name="Pitluck S."/>
            <person name="Lcollab F.I."/>
            <person name="Brettin T."/>
            <person name="Detter J.C."/>
            <person name="Han C."/>
            <person name="Tapia R."/>
            <person name="Kuske C.R."/>
            <person name="Schmutz J."/>
            <person name="Larimer F."/>
            <person name="Land M."/>
            <person name="Hauser L."/>
            <person name="Kyrpides N."/>
            <person name="Ovchinikova G."/>
            <person name="Sieprawska-Lupa M."/>
            <person name="Whitman W.B."/>
            <person name="Woyke T."/>
        </authorList>
    </citation>
    <scope>NUCLEOTIDE SEQUENCE [LARGE SCALE GENOMIC DNA]</scope>
    <source>
        <strain evidence="16">M7</strain>
    </source>
</reference>
<dbReference type="Proteomes" id="UP000002063">
    <property type="component" value="Chromosome"/>
</dbReference>
<evidence type="ECO:0000256" key="12">
    <source>
        <dbReference type="ARBA" id="ARBA00032151"/>
    </source>
</evidence>
<keyword evidence="8 14" id="KW-0808">Transferase</keyword>
<dbReference type="GO" id="GO:0006730">
    <property type="term" value="P:one-carbon metabolic process"/>
    <property type="evidence" value="ECO:0007669"/>
    <property type="project" value="UniProtKB-KW"/>
</dbReference>
<keyword evidence="9 14" id="KW-0547">Nucleotide-binding</keyword>
<gene>
    <name evidence="14" type="primary">mat</name>
    <name evidence="16" type="ordered locus">Metvu_1344</name>
</gene>
<dbReference type="Pfam" id="PF01941">
    <property type="entry name" value="AdoMet_Synthase"/>
    <property type="match status" value="1"/>
</dbReference>
<comment type="similarity">
    <text evidence="4 14">Belongs to the AdoMet synthase 2 family.</text>
</comment>
<dbReference type="InterPro" id="IPR002795">
    <property type="entry name" value="S-AdoMet_synthetase_arc"/>
</dbReference>
<sequence>MVIRMRNIIVKKLNVEPIEERPVEIVERKGLGHPDSICDGIAESVSRALCKMYIEEFGTILHHNTDQVELVGGHAYPKFGGGEMVNPIYILLSGRATMEIVDKNNNKIVKLPVGTTAVKAAKEYLKKVLRNVDVDKDIIVDCRIGQGSMDLVDVFERQKNEVPLANDTSFGVGYAPLSTTEKLVLETEKFLNSDKLKNEIPAVGEDIKVMGLREGNKITLTIAMAVIDKHVRNVEEYKEVIKKVKEKVESLAKKIANGYDVEININTADDYDRESVYLTVTGTSAEMGDDGSVGRGNRVNGLITPFRPMSMEAASGKNPVNHVGKIYNILANLIANDIAKLEGVKECYVRILSQIGKPINEPRALDIEIITENGYDIKDIEPKAKEIANKWLDNIMEVQKMIVEGRVNTF</sequence>
<dbReference type="GO" id="GO:0006556">
    <property type="term" value="P:S-adenosylmethionine biosynthetic process"/>
    <property type="evidence" value="ECO:0007669"/>
    <property type="project" value="UniProtKB-UniRule"/>
</dbReference>
<dbReference type="eggNOG" id="arCOG01678">
    <property type="taxonomic scope" value="Archaea"/>
</dbReference>
<organism evidence="16 17">
    <name type="scientific">Methanocaldococcus vulcanius (strain ATCC 700851 / DSM 12094 / M7)</name>
    <name type="common">Methanococcus vulcanius</name>
    <dbReference type="NCBI Taxonomy" id="579137"/>
    <lineage>
        <taxon>Archaea</taxon>
        <taxon>Methanobacteriati</taxon>
        <taxon>Methanobacteriota</taxon>
        <taxon>Methanomada group</taxon>
        <taxon>Methanococci</taxon>
        <taxon>Methanococcales</taxon>
        <taxon>Methanocaldococcaceae</taxon>
        <taxon>Methanocaldococcus</taxon>
    </lineage>
</organism>
<evidence type="ECO:0000256" key="1">
    <source>
        <dbReference type="ARBA" id="ARBA00001946"/>
    </source>
</evidence>
<dbReference type="NCBIfam" id="NF003366">
    <property type="entry name" value="PRK04439.1-5"/>
    <property type="match status" value="1"/>
</dbReference>
<feature type="coiled-coil region" evidence="15">
    <location>
        <begin position="227"/>
        <end position="254"/>
    </location>
</feature>
<evidence type="ECO:0000256" key="13">
    <source>
        <dbReference type="ARBA" id="ARBA00048344"/>
    </source>
</evidence>
<protein>
    <recommendedName>
        <fullName evidence="6 14">S-adenosylmethionine synthase</fullName>
        <shortName evidence="14">AdoMet synthase</shortName>
        <ecNumber evidence="5 14">2.5.1.6</ecNumber>
    </recommendedName>
    <alternativeName>
        <fullName evidence="12 14">Methionine adenosyltransferase</fullName>
    </alternativeName>
</protein>
<evidence type="ECO:0000313" key="17">
    <source>
        <dbReference type="Proteomes" id="UP000002063"/>
    </source>
</evidence>
<dbReference type="STRING" id="579137.Metvu_1344"/>
<dbReference type="UniPathway" id="UPA00315">
    <property type="reaction ID" value="UER00080"/>
</dbReference>
<evidence type="ECO:0000256" key="11">
    <source>
        <dbReference type="ARBA" id="ARBA00022842"/>
    </source>
</evidence>
<comment type="pathway">
    <text evidence="3 14">Amino-acid biosynthesis; S-adenosyl-L-methionine biosynthesis; S-adenosyl-L-methionine from L-methionine: step 1/1.</text>
</comment>
<evidence type="ECO:0000256" key="6">
    <source>
        <dbReference type="ARBA" id="ARBA00020319"/>
    </source>
</evidence>
<dbReference type="EMBL" id="CP001787">
    <property type="protein sequence ID" value="ACX73197.1"/>
    <property type="molecule type" value="Genomic_DNA"/>
</dbReference>
<keyword evidence="10 14" id="KW-0067">ATP-binding</keyword>
<dbReference type="GO" id="GO:0005524">
    <property type="term" value="F:ATP binding"/>
    <property type="evidence" value="ECO:0007669"/>
    <property type="project" value="UniProtKB-UniRule"/>
</dbReference>
<keyword evidence="7 14" id="KW-0554">One-carbon metabolism</keyword>
<evidence type="ECO:0000256" key="9">
    <source>
        <dbReference type="ARBA" id="ARBA00022741"/>
    </source>
</evidence>
<evidence type="ECO:0000256" key="8">
    <source>
        <dbReference type="ARBA" id="ARBA00022679"/>
    </source>
</evidence>
<evidence type="ECO:0000256" key="5">
    <source>
        <dbReference type="ARBA" id="ARBA00012828"/>
    </source>
</evidence>
<dbReference type="Gene3D" id="3.30.300.10">
    <property type="match status" value="1"/>
</dbReference>
<dbReference type="Gene3D" id="3.30.300.280">
    <property type="entry name" value="S-adenosylmethionine synthetase, C-terminal domain"/>
    <property type="match status" value="2"/>
</dbReference>
<dbReference type="HAMAP" id="MF_00136">
    <property type="entry name" value="S_AdoMet_synth2"/>
    <property type="match status" value="1"/>
</dbReference>
<evidence type="ECO:0000256" key="7">
    <source>
        <dbReference type="ARBA" id="ARBA00022563"/>
    </source>
</evidence>
<comment type="cofactor">
    <cofactor evidence="1 14">
        <name>Mg(2+)</name>
        <dbReference type="ChEBI" id="CHEBI:18420"/>
    </cofactor>
</comment>
<keyword evidence="15" id="KW-0175">Coiled coil</keyword>
<evidence type="ECO:0000313" key="16">
    <source>
        <dbReference type="EMBL" id="ACX73197.1"/>
    </source>
</evidence>
<keyword evidence="11 14" id="KW-0460">Magnesium</keyword>
<accession>C9RHZ5</accession>
<dbReference type="InterPro" id="IPR027790">
    <property type="entry name" value="AdoMet_synthase_2_family"/>
</dbReference>
<dbReference type="GO" id="GO:0004478">
    <property type="term" value="F:methionine adenosyltransferase activity"/>
    <property type="evidence" value="ECO:0007669"/>
    <property type="project" value="UniProtKB-UniRule"/>
</dbReference>
<dbReference type="InterPro" id="IPR042544">
    <property type="entry name" value="AdoMet_synthase_3"/>
</dbReference>
<evidence type="ECO:0000256" key="2">
    <source>
        <dbReference type="ARBA" id="ARBA00003775"/>
    </source>
</evidence>
<evidence type="ECO:0000256" key="3">
    <source>
        <dbReference type="ARBA" id="ARBA00005224"/>
    </source>
</evidence>
<dbReference type="HOGENOM" id="CLU_057642_0_0_2"/>
<comment type="catalytic activity">
    <reaction evidence="13 14">
        <text>L-methionine + ATP + H2O = S-adenosyl-L-methionine + phosphate + diphosphate</text>
        <dbReference type="Rhea" id="RHEA:21080"/>
        <dbReference type="ChEBI" id="CHEBI:15377"/>
        <dbReference type="ChEBI" id="CHEBI:30616"/>
        <dbReference type="ChEBI" id="CHEBI:33019"/>
        <dbReference type="ChEBI" id="CHEBI:43474"/>
        <dbReference type="ChEBI" id="CHEBI:57844"/>
        <dbReference type="ChEBI" id="CHEBI:59789"/>
        <dbReference type="EC" id="2.5.1.6"/>
    </reaction>
</comment>
<name>C9RHZ5_METVM</name>
<dbReference type="PANTHER" id="PTHR36697:SF1">
    <property type="entry name" value="S-ADENOSYLMETHIONINE SYNTHASE"/>
    <property type="match status" value="1"/>
</dbReference>
<feature type="binding site" evidence="14">
    <location>
        <begin position="145"/>
        <end position="150"/>
    </location>
    <ligand>
        <name>ATP</name>
        <dbReference type="ChEBI" id="CHEBI:30616"/>
    </ligand>
</feature>
<dbReference type="PANTHER" id="PTHR36697">
    <property type="entry name" value="S-ADENOSYLMETHIONINE SYNTHASE"/>
    <property type="match status" value="1"/>
</dbReference>
<evidence type="ECO:0000256" key="4">
    <source>
        <dbReference type="ARBA" id="ARBA00009691"/>
    </source>
</evidence>
<evidence type="ECO:0000256" key="15">
    <source>
        <dbReference type="SAM" id="Coils"/>
    </source>
</evidence>
<dbReference type="NCBIfam" id="NF003364">
    <property type="entry name" value="PRK04439.1-3"/>
    <property type="match status" value="1"/>
</dbReference>
<dbReference type="KEGG" id="mvu:Metvu_1344"/>
<dbReference type="GO" id="GO:0000287">
    <property type="term" value="F:magnesium ion binding"/>
    <property type="evidence" value="ECO:0007669"/>
    <property type="project" value="UniProtKB-UniRule"/>
</dbReference>
<keyword evidence="17" id="KW-1185">Reference proteome</keyword>
<evidence type="ECO:0000256" key="10">
    <source>
        <dbReference type="ARBA" id="ARBA00022840"/>
    </source>
</evidence>
<evidence type="ECO:0000256" key="14">
    <source>
        <dbReference type="HAMAP-Rule" id="MF_00136"/>
    </source>
</evidence>
<dbReference type="EC" id="2.5.1.6" evidence="5 14"/>
<comment type="function">
    <text evidence="2 14">Catalyzes the formation of S-adenosylmethionine from methionine and ATP.</text>
</comment>